<dbReference type="STRING" id="211114.SAMN04489726_1542"/>
<dbReference type="eggNOG" id="ENOG5031YAS">
    <property type="taxonomic scope" value="Bacteria"/>
</dbReference>
<dbReference type="Proteomes" id="UP000183376">
    <property type="component" value="Chromosome I"/>
</dbReference>
<accession>A0A1G9T3M3</accession>
<reference evidence="1 2" key="1">
    <citation type="submission" date="2016-10" db="EMBL/GenBank/DDBJ databases">
        <authorList>
            <person name="de Groot N.N."/>
        </authorList>
    </citation>
    <scope>NUCLEOTIDE SEQUENCE [LARGE SCALE GENOMIC DNA]</scope>
    <source>
        <strain evidence="1 2">DSM 44149</strain>
    </source>
</reference>
<organism evidence="1 2">
    <name type="scientific">Allokutzneria albata</name>
    <name type="common">Kibdelosporangium albatum</name>
    <dbReference type="NCBI Taxonomy" id="211114"/>
    <lineage>
        <taxon>Bacteria</taxon>
        <taxon>Bacillati</taxon>
        <taxon>Actinomycetota</taxon>
        <taxon>Actinomycetes</taxon>
        <taxon>Pseudonocardiales</taxon>
        <taxon>Pseudonocardiaceae</taxon>
        <taxon>Allokutzneria</taxon>
    </lineage>
</organism>
<sequence length="116" mass="13117">MTAGTSPIAVHRDDDGEILGYLLPTTAGWQPMTVFAAALAGPSDFEQAERVLRNDGMSCLSDVWWIEHEPGEWREARIQEARPDGLRVWWADPMSEQSPHGQWIDPRAVTVQRHRP</sequence>
<proteinExistence type="predicted"/>
<evidence type="ECO:0000313" key="2">
    <source>
        <dbReference type="Proteomes" id="UP000183376"/>
    </source>
</evidence>
<keyword evidence="2" id="KW-1185">Reference proteome</keyword>
<dbReference type="RefSeq" id="WP_052408168.1">
    <property type="nucleotide sequence ID" value="NZ_JOEF01000041.1"/>
</dbReference>
<protein>
    <submittedName>
        <fullName evidence="1">Uncharacterized protein</fullName>
    </submittedName>
</protein>
<gene>
    <name evidence="1" type="ORF">SAMN04489726_1542</name>
</gene>
<dbReference type="AlphaFoldDB" id="A0A1G9T3M3"/>
<evidence type="ECO:0000313" key="1">
    <source>
        <dbReference type="EMBL" id="SDM42281.1"/>
    </source>
</evidence>
<dbReference type="OrthoDB" id="68692at2"/>
<dbReference type="EMBL" id="LT629701">
    <property type="protein sequence ID" value="SDM42281.1"/>
    <property type="molecule type" value="Genomic_DNA"/>
</dbReference>
<name>A0A1G9T3M3_ALLAB</name>